<keyword evidence="8" id="KW-0720">Serine protease</keyword>
<dbReference type="STRING" id="1524254.PHACT_14010"/>
<evidence type="ECO:0000256" key="5">
    <source>
        <dbReference type="ARBA" id="ARBA00022737"/>
    </source>
</evidence>
<accession>A0A1E8CGZ4</accession>
<dbReference type="AlphaFoldDB" id="A0A1E8CGZ4"/>
<keyword evidence="14" id="KW-1185">Reference proteome</keyword>
<evidence type="ECO:0000256" key="8">
    <source>
        <dbReference type="ARBA" id="ARBA00022825"/>
    </source>
</evidence>
<evidence type="ECO:0000256" key="1">
    <source>
        <dbReference type="ARBA" id="ARBA00004418"/>
    </source>
</evidence>
<feature type="chain" id="PRO_5039208799" description="PDZ domain-containing protein" evidence="11">
    <location>
        <begin position="17"/>
        <end position="444"/>
    </location>
</feature>
<dbReference type="EMBL" id="MASR01000002">
    <property type="protein sequence ID" value="OFE11696.1"/>
    <property type="molecule type" value="Genomic_DNA"/>
</dbReference>
<dbReference type="GO" id="GO:0006508">
    <property type="term" value="P:proteolysis"/>
    <property type="evidence" value="ECO:0007669"/>
    <property type="project" value="UniProtKB-KW"/>
</dbReference>
<evidence type="ECO:0000259" key="12">
    <source>
        <dbReference type="PROSITE" id="PS50106"/>
    </source>
</evidence>
<dbReference type="PRINTS" id="PR00834">
    <property type="entry name" value="PROTEASES2C"/>
</dbReference>
<feature type="active site" description="Charge relay system" evidence="9">
    <location>
        <position position="122"/>
    </location>
</feature>
<dbReference type="PROSITE" id="PS50106">
    <property type="entry name" value="PDZ"/>
    <property type="match status" value="2"/>
</dbReference>
<dbReference type="NCBIfam" id="TIGR02037">
    <property type="entry name" value="degP_htrA_DO"/>
    <property type="match status" value="1"/>
</dbReference>
<proteinExistence type="inferred from homology"/>
<evidence type="ECO:0000256" key="6">
    <source>
        <dbReference type="ARBA" id="ARBA00022764"/>
    </source>
</evidence>
<feature type="domain" description="PDZ" evidence="12">
    <location>
        <begin position="248"/>
        <end position="331"/>
    </location>
</feature>
<dbReference type="Pfam" id="PF17820">
    <property type="entry name" value="PDZ_6"/>
    <property type="match status" value="1"/>
</dbReference>
<dbReference type="SUPFAM" id="SSF50494">
    <property type="entry name" value="Trypsin-like serine proteases"/>
    <property type="match status" value="1"/>
</dbReference>
<evidence type="ECO:0000256" key="3">
    <source>
        <dbReference type="ARBA" id="ARBA00022670"/>
    </source>
</evidence>
<feature type="domain" description="PDZ" evidence="12">
    <location>
        <begin position="360"/>
        <end position="436"/>
    </location>
</feature>
<keyword evidence="7" id="KW-0378">Hydrolase</keyword>
<name>A0A1E8CGZ4_9GAMM</name>
<dbReference type="SMART" id="SM00228">
    <property type="entry name" value="PDZ"/>
    <property type="match status" value="2"/>
</dbReference>
<evidence type="ECO:0000256" key="7">
    <source>
        <dbReference type="ARBA" id="ARBA00022801"/>
    </source>
</evidence>
<dbReference type="Pfam" id="PF13180">
    <property type="entry name" value="PDZ_2"/>
    <property type="match status" value="1"/>
</dbReference>
<evidence type="ECO:0000313" key="13">
    <source>
        <dbReference type="EMBL" id="OFE11696.1"/>
    </source>
</evidence>
<keyword evidence="6" id="KW-0574">Periplasm</keyword>
<dbReference type="InterPro" id="IPR036034">
    <property type="entry name" value="PDZ_sf"/>
</dbReference>
<dbReference type="PANTHER" id="PTHR22939:SF129">
    <property type="entry name" value="SERINE PROTEASE HTRA2, MITOCHONDRIAL"/>
    <property type="match status" value="1"/>
</dbReference>
<comment type="subcellular location">
    <subcellularLocation>
        <location evidence="1">Periplasm</location>
    </subcellularLocation>
</comment>
<dbReference type="Gene3D" id="2.40.10.120">
    <property type="match status" value="1"/>
</dbReference>
<dbReference type="InterPro" id="IPR001478">
    <property type="entry name" value="PDZ"/>
</dbReference>
<evidence type="ECO:0000256" key="4">
    <source>
        <dbReference type="ARBA" id="ARBA00022729"/>
    </source>
</evidence>
<evidence type="ECO:0000256" key="11">
    <source>
        <dbReference type="SAM" id="SignalP"/>
    </source>
</evidence>
<gene>
    <name evidence="13" type="ORF">PHACT_14010</name>
</gene>
<evidence type="ECO:0000256" key="10">
    <source>
        <dbReference type="PIRSR" id="PIRSR611782-2"/>
    </source>
</evidence>
<dbReference type="Pfam" id="PF13365">
    <property type="entry name" value="Trypsin_2"/>
    <property type="match status" value="1"/>
</dbReference>
<feature type="binding site" evidence="10">
    <location>
        <begin position="194"/>
        <end position="196"/>
    </location>
    <ligand>
        <name>substrate</name>
    </ligand>
</feature>
<feature type="signal peptide" evidence="11">
    <location>
        <begin position="1"/>
        <end position="16"/>
    </location>
</feature>
<organism evidence="13 14">
    <name type="scientific">Pseudohongiella acticola</name>
    <dbReference type="NCBI Taxonomy" id="1524254"/>
    <lineage>
        <taxon>Bacteria</taxon>
        <taxon>Pseudomonadati</taxon>
        <taxon>Pseudomonadota</taxon>
        <taxon>Gammaproteobacteria</taxon>
        <taxon>Pseudomonadales</taxon>
        <taxon>Pseudohongiellaceae</taxon>
        <taxon>Pseudohongiella</taxon>
    </lineage>
</organism>
<dbReference type="Proteomes" id="UP000175669">
    <property type="component" value="Unassembled WGS sequence"/>
</dbReference>
<keyword evidence="3" id="KW-0645">Protease</keyword>
<keyword evidence="4 11" id="KW-0732">Signal</keyword>
<feature type="binding site" evidence="10">
    <location>
        <position position="122"/>
    </location>
    <ligand>
        <name>substrate</name>
    </ligand>
</feature>
<comment type="similarity">
    <text evidence="2">Belongs to the peptidase S1C family.</text>
</comment>
<evidence type="ECO:0000256" key="2">
    <source>
        <dbReference type="ARBA" id="ARBA00010541"/>
    </source>
</evidence>
<dbReference type="Gene3D" id="2.30.42.10">
    <property type="match status" value="2"/>
</dbReference>
<reference evidence="14" key="1">
    <citation type="submission" date="2016-07" db="EMBL/GenBank/DDBJ databases">
        <authorList>
            <person name="Florea S."/>
            <person name="Webb J.S."/>
            <person name="Jaromczyk J."/>
            <person name="Schardl C.L."/>
        </authorList>
    </citation>
    <scope>NUCLEOTIDE SEQUENCE [LARGE SCALE GENOMIC DNA]</scope>
    <source>
        <strain evidence="14">KCTC 42131</strain>
    </source>
</reference>
<dbReference type="InterPro" id="IPR011782">
    <property type="entry name" value="Pept_S1C_Do"/>
</dbReference>
<dbReference type="OrthoDB" id="9758917at2"/>
<sequence>MMAAILAPGMSPVALAQAEAPMVYDNAMPSLAPMLEAVTPAVVNISVTRVEQMPDVFGFRGNGQQPPVRRARGAGSGVVVDSEEGYIVTNHHVVAGADSINVGLLDGRVLEAELIGSDERTDIALLQVSADRLTEIELADATRMRIGDYVVAIGNPFGIGQTVTSGIISALGRAGINNDNYEDFIQTDAAINVGNSGGALVDLQGRLVGINTAIISGSGTSSGVGFAVPVDMLAAVVTHLERDGVVRRGQLGVIIRDHTPLVEETLQLGANNGALITQVMPDSVADQVGLQVSDLVVAINGEPITSSRELRNAVGLAGVDQVLELGLMREGERMSVSAQIIASNGESALAASESTDNGRRADESRFLGAQLQNAAGSDAGVQVADVAQRSPVWAAGLRPGDIIAEVNRQPVQSLRDFNRMLSEEARVVALGVVRDGQKLLLIVS</sequence>
<dbReference type="InterPro" id="IPR009003">
    <property type="entry name" value="Peptidase_S1_PA"/>
</dbReference>
<protein>
    <recommendedName>
        <fullName evidence="12">PDZ domain-containing protein</fullName>
    </recommendedName>
</protein>
<keyword evidence="5" id="KW-0677">Repeat</keyword>
<dbReference type="SUPFAM" id="SSF50156">
    <property type="entry name" value="PDZ domain-like"/>
    <property type="match status" value="2"/>
</dbReference>
<dbReference type="InterPro" id="IPR001940">
    <property type="entry name" value="Peptidase_S1C"/>
</dbReference>
<evidence type="ECO:0000313" key="14">
    <source>
        <dbReference type="Proteomes" id="UP000175669"/>
    </source>
</evidence>
<dbReference type="InterPro" id="IPR041489">
    <property type="entry name" value="PDZ_6"/>
</dbReference>
<feature type="active site" description="Charge relay system" evidence="9">
    <location>
        <position position="92"/>
    </location>
</feature>
<feature type="active site" description="Charge relay system" evidence="9">
    <location>
        <position position="196"/>
    </location>
</feature>
<feature type="binding site" evidence="10">
    <location>
        <position position="92"/>
    </location>
    <ligand>
        <name>substrate</name>
    </ligand>
</feature>
<dbReference type="GO" id="GO:0004252">
    <property type="term" value="F:serine-type endopeptidase activity"/>
    <property type="evidence" value="ECO:0007669"/>
    <property type="project" value="InterPro"/>
</dbReference>
<evidence type="ECO:0000256" key="9">
    <source>
        <dbReference type="PIRSR" id="PIRSR611782-1"/>
    </source>
</evidence>
<comment type="caution">
    <text evidence="13">The sequence shown here is derived from an EMBL/GenBank/DDBJ whole genome shotgun (WGS) entry which is preliminary data.</text>
</comment>
<dbReference type="PANTHER" id="PTHR22939">
    <property type="entry name" value="SERINE PROTEASE FAMILY S1C HTRA-RELATED"/>
    <property type="match status" value="1"/>
</dbReference>